<gene>
    <name evidence="1" type="ORF">GGQ64_002477</name>
</gene>
<keyword evidence="2" id="KW-1185">Reference proteome</keyword>
<evidence type="ECO:0000313" key="1">
    <source>
        <dbReference type="EMBL" id="MBB3977271.1"/>
    </source>
</evidence>
<sequence length="109" mass="12202">MQQFNNGKPYHGSPDVEGGKLRGATVDTDYFYFFCPKCPDDQIVRVLEHGIHAQQAVNPYNDQCHSVAKNGFTLAFRIHCDSCGFEDFIKISNTGWQGGRAVDMRNSSP</sequence>
<accession>A0A7W6D5R8</accession>
<name>A0A7W6D5R8_9HYPH</name>
<proteinExistence type="predicted"/>
<dbReference type="EMBL" id="JACIEE010000005">
    <property type="protein sequence ID" value="MBB3977271.1"/>
    <property type="molecule type" value="Genomic_DNA"/>
</dbReference>
<comment type="caution">
    <text evidence="1">The sequence shown here is derived from an EMBL/GenBank/DDBJ whole genome shotgun (WGS) entry which is preliminary data.</text>
</comment>
<dbReference type="RefSeq" id="WP_183804526.1">
    <property type="nucleotide sequence ID" value="NZ_JACIEE010000005.1"/>
</dbReference>
<dbReference type="Proteomes" id="UP000574761">
    <property type="component" value="Unassembled WGS sequence"/>
</dbReference>
<reference evidence="1 2" key="1">
    <citation type="submission" date="2020-08" db="EMBL/GenBank/DDBJ databases">
        <title>Genomic Encyclopedia of Type Strains, Phase IV (KMG-IV): sequencing the most valuable type-strain genomes for metagenomic binning, comparative biology and taxonomic classification.</title>
        <authorList>
            <person name="Goeker M."/>
        </authorList>
    </citation>
    <scope>NUCLEOTIDE SEQUENCE [LARGE SCALE GENOMIC DNA]</scope>
    <source>
        <strain evidence="1 2">DSM 100211</strain>
    </source>
</reference>
<evidence type="ECO:0000313" key="2">
    <source>
        <dbReference type="Proteomes" id="UP000574761"/>
    </source>
</evidence>
<organism evidence="1 2">
    <name type="scientific">Mycoplana azooxidifex</name>
    <dbReference type="NCBI Taxonomy" id="1636188"/>
    <lineage>
        <taxon>Bacteria</taxon>
        <taxon>Pseudomonadati</taxon>
        <taxon>Pseudomonadota</taxon>
        <taxon>Alphaproteobacteria</taxon>
        <taxon>Hyphomicrobiales</taxon>
        <taxon>Rhizobiaceae</taxon>
        <taxon>Mycoplana</taxon>
    </lineage>
</organism>
<dbReference type="AlphaFoldDB" id="A0A7W6D5R8"/>
<protein>
    <submittedName>
        <fullName evidence="1">Putative RNA-binding Zn-ribbon protein involved in translation (DUF1610 family)</fullName>
    </submittedName>
</protein>